<dbReference type="Proteomes" id="UP000633619">
    <property type="component" value="Unassembled WGS sequence"/>
</dbReference>
<dbReference type="PANTHER" id="PTHR13847:SF289">
    <property type="entry name" value="GLYCINE OXIDASE"/>
    <property type="match status" value="1"/>
</dbReference>
<evidence type="ECO:0000313" key="7">
    <source>
        <dbReference type="EMBL" id="MBH8594114.1"/>
    </source>
</evidence>
<dbReference type="Pfam" id="PF01266">
    <property type="entry name" value="DAO"/>
    <property type="match status" value="1"/>
</dbReference>
<dbReference type="EC" id="1.4.3.19" evidence="5"/>
<dbReference type="AlphaFoldDB" id="A0A8I1AB39"/>
<keyword evidence="3 7" id="KW-0560">Oxidoreductase</keyword>
<protein>
    <recommendedName>
        <fullName evidence="5">glycine oxidase</fullName>
        <ecNumber evidence="5">1.4.3.19</ecNumber>
    </recommendedName>
</protein>
<dbReference type="UniPathway" id="UPA00060"/>
<accession>A0A8I1AB39</accession>
<dbReference type="RefSeq" id="WP_181730913.1">
    <property type="nucleotide sequence ID" value="NZ_JACEIR010000001.1"/>
</dbReference>
<dbReference type="InterPro" id="IPR036188">
    <property type="entry name" value="FAD/NAD-bd_sf"/>
</dbReference>
<sequence length="364" mass="40002">MKHSDVLIIGGGIIGGSIAYHLAKSKVNVVILEQDRAGAHASRAAAGMLGAQVEMHQPGPLADVCLKSRSMFPELAEELREQTGLDIELNRSGLIKPARSEEEAAGLKERMKWQKAVWLDRKECLEKEKGLGEEVIGGLFFPEEFQVSAPRLTQALIRAAQQQGAELIEDCKVIDFCVENGRIRKVVTPHEEWAADTVVLATGAWTGIASRRLGLNLPVYPVKGESLALKTTRPSLNHTIFGNDVYIVPKANGEWIIGATEKVHQWDPGVTAEAVYRLIADASRYLPAVKELNISRMWASVRPGTPDRLPVIGRLETVDHCIVATGHFRNGILLSPWTGQVVTRLILGETEEECLPFSPRRFTG</sequence>
<dbReference type="InterPro" id="IPR012727">
    <property type="entry name" value="Gly_oxidase_ThiO"/>
</dbReference>
<dbReference type="Gene3D" id="3.30.9.10">
    <property type="entry name" value="D-Amino Acid Oxidase, subunit A, domain 2"/>
    <property type="match status" value="1"/>
</dbReference>
<dbReference type="InterPro" id="IPR006076">
    <property type="entry name" value="FAD-dep_OxRdtase"/>
</dbReference>
<dbReference type="GO" id="GO:0043799">
    <property type="term" value="F:glycine oxidase activity"/>
    <property type="evidence" value="ECO:0007669"/>
    <property type="project" value="UniProtKB-EC"/>
</dbReference>
<evidence type="ECO:0000256" key="1">
    <source>
        <dbReference type="ARBA" id="ARBA00004948"/>
    </source>
</evidence>
<keyword evidence="8" id="KW-1185">Reference proteome</keyword>
<comment type="pathway">
    <text evidence="1">Cofactor biosynthesis; thiamine diphosphate biosynthesis.</text>
</comment>
<evidence type="ECO:0000256" key="5">
    <source>
        <dbReference type="ARBA" id="ARBA00050018"/>
    </source>
</evidence>
<reference evidence="7 8" key="1">
    <citation type="submission" date="2020-12" db="EMBL/GenBank/DDBJ databases">
        <title>WGS of Thermoactinomyces spp.</title>
        <authorList>
            <person name="Cheng K."/>
        </authorList>
    </citation>
    <scope>NUCLEOTIDE SEQUENCE [LARGE SCALE GENOMIC DNA]</scope>
    <source>
        <strain evidence="8">CICC 10671\DSM 43846</strain>
    </source>
</reference>
<keyword evidence="2" id="KW-0784">Thiamine biosynthesis</keyword>
<organism evidence="7 8">
    <name type="scientific">Thermoactinomyces intermedius</name>
    <dbReference type="NCBI Taxonomy" id="2024"/>
    <lineage>
        <taxon>Bacteria</taxon>
        <taxon>Bacillati</taxon>
        <taxon>Bacillota</taxon>
        <taxon>Bacilli</taxon>
        <taxon>Bacillales</taxon>
        <taxon>Thermoactinomycetaceae</taxon>
        <taxon>Thermoactinomyces</taxon>
    </lineage>
</organism>
<evidence type="ECO:0000256" key="3">
    <source>
        <dbReference type="ARBA" id="ARBA00023002"/>
    </source>
</evidence>
<dbReference type="SUPFAM" id="SSF54373">
    <property type="entry name" value="FAD-linked reductases, C-terminal domain"/>
    <property type="match status" value="1"/>
</dbReference>
<comment type="caution">
    <text evidence="7">The sequence shown here is derived from an EMBL/GenBank/DDBJ whole genome shotgun (WGS) entry which is preliminary data.</text>
</comment>
<gene>
    <name evidence="7" type="primary">thiO</name>
    <name evidence="7" type="ORF">I8U20_02075</name>
</gene>
<dbReference type="Gene3D" id="3.50.50.60">
    <property type="entry name" value="FAD/NAD(P)-binding domain"/>
    <property type="match status" value="1"/>
</dbReference>
<evidence type="ECO:0000256" key="2">
    <source>
        <dbReference type="ARBA" id="ARBA00022977"/>
    </source>
</evidence>
<dbReference type="SUPFAM" id="SSF51905">
    <property type="entry name" value="FAD/NAD(P)-binding domain"/>
    <property type="match status" value="1"/>
</dbReference>
<dbReference type="GO" id="GO:0005737">
    <property type="term" value="C:cytoplasm"/>
    <property type="evidence" value="ECO:0007669"/>
    <property type="project" value="TreeGrafter"/>
</dbReference>
<dbReference type="PANTHER" id="PTHR13847">
    <property type="entry name" value="SARCOSINE DEHYDROGENASE-RELATED"/>
    <property type="match status" value="1"/>
</dbReference>
<proteinExistence type="predicted"/>
<feature type="domain" description="FAD dependent oxidoreductase" evidence="6">
    <location>
        <begin position="5"/>
        <end position="345"/>
    </location>
</feature>
<dbReference type="GO" id="GO:0009228">
    <property type="term" value="P:thiamine biosynthetic process"/>
    <property type="evidence" value="ECO:0007669"/>
    <property type="project" value="UniProtKB-KW"/>
</dbReference>
<evidence type="ECO:0000313" key="8">
    <source>
        <dbReference type="Proteomes" id="UP000633619"/>
    </source>
</evidence>
<comment type="catalytic activity">
    <reaction evidence="4">
        <text>glycine + O2 + H2O = glyoxylate + H2O2 + NH4(+)</text>
        <dbReference type="Rhea" id="RHEA:11532"/>
        <dbReference type="ChEBI" id="CHEBI:15377"/>
        <dbReference type="ChEBI" id="CHEBI:15379"/>
        <dbReference type="ChEBI" id="CHEBI:16240"/>
        <dbReference type="ChEBI" id="CHEBI:28938"/>
        <dbReference type="ChEBI" id="CHEBI:36655"/>
        <dbReference type="ChEBI" id="CHEBI:57305"/>
        <dbReference type="EC" id="1.4.3.19"/>
    </reaction>
</comment>
<evidence type="ECO:0000259" key="6">
    <source>
        <dbReference type="Pfam" id="PF01266"/>
    </source>
</evidence>
<dbReference type="GO" id="GO:0009229">
    <property type="term" value="P:thiamine diphosphate biosynthetic process"/>
    <property type="evidence" value="ECO:0007669"/>
    <property type="project" value="UniProtKB-UniPathway"/>
</dbReference>
<dbReference type="EMBL" id="JAECVW010000001">
    <property type="protein sequence ID" value="MBH8594114.1"/>
    <property type="molecule type" value="Genomic_DNA"/>
</dbReference>
<dbReference type="GO" id="GO:0050660">
    <property type="term" value="F:flavin adenine dinucleotide binding"/>
    <property type="evidence" value="ECO:0007669"/>
    <property type="project" value="InterPro"/>
</dbReference>
<name>A0A8I1AB39_THEIN</name>
<dbReference type="NCBIfam" id="TIGR02352">
    <property type="entry name" value="thiamin_ThiO"/>
    <property type="match status" value="1"/>
</dbReference>
<evidence type="ECO:0000256" key="4">
    <source>
        <dbReference type="ARBA" id="ARBA00049872"/>
    </source>
</evidence>